<dbReference type="InterPro" id="IPR003439">
    <property type="entry name" value="ABC_transporter-like_ATP-bd"/>
</dbReference>
<name>A0A928KU31_9FIRM</name>
<dbReference type="Proteomes" id="UP000754750">
    <property type="component" value="Unassembled WGS sequence"/>
</dbReference>
<organism evidence="5 6">
    <name type="scientific">Faecalispora sporosphaeroides</name>
    <dbReference type="NCBI Taxonomy" id="1549"/>
    <lineage>
        <taxon>Bacteria</taxon>
        <taxon>Bacillati</taxon>
        <taxon>Bacillota</taxon>
        <taxon>Clostridia</taxon>
        <taxon>Eubacteriales</taxon>
        <taxon>Oscillospiraceae</taxon>
        <taxon>Faecalispora</taxon>
    </lineage>
</organism>
<dbReference type="InterPro" id="IPR003593">
    <property type="entry name" value="AAA+_ATPase"/>
</dbReference>
<evidence type="ECO:0000259" key="4">
    <source>
        <dbReference type="PROSITE" id="PS50893"/>
    </source>
</evidence>
<dbReference type="PROSITE" id="PS50893">
    <property type="entry name" value="ABC_TRANSPORTER_2"/>
    <property type="match status" value="1"/>
</dbReference>
<dbReference type="InterPro" id="IPR017871">
    <property type="entry name" value="ABC_transporter-like_CS"/>
</dbReference>
<dbReference type="EMBL" id="SVNY01000002">
    <property type="protein sequence ID" value="MBE6832946.1"/>
    <property type="molecule type" value="Genomic_DNA"/>
</dbReference>
<evidence type="ECO:0000313" key="5">
    <source>
        <dbReference type="EMBL" id="MBE6832946.1"/>
    </source>
</evidence>
<accession>A0A928KU31</accession>
<keyword evidence="1" id="KW-0813">Transport</keyword>
<dbReference type="RefSeq" id="WP_326840116.1">
    <property type="nucleotide sequence ID" value="NZ_SVNY01000002.1"/>
</dbReference>
<dbReference type="InterPro" id="IPR050166">
    <property type="entry name" value="ABC_transporter_ATP-bind"/>
</dbReference>
<dbReference type="Pfam" id="PF00005">
    <property type="entry name" value="ABC_tran"/>
    <property type="match status" value="1"/>
</dbReference>
<protein>
    <submittedName>
        <fullName evidence="5">ATP-binding cassette domain-containing protein</fullName>
    </submittedName>
</protein>
<dbReference type="SMART" id="SM00382">
    <property type="entry name" value="AAA"/>
    <property type="match status" value="1"/>
</dbReference>
<keyword evidence="2" id="KW-0547">Nucleotide-binding</keyword>
<keyword evidence="3 5" id="KW-0067">ATP-binding</keyword>
<comment type="caution">
    <text evidence="5">The sequence shown here is derived from an EMBL/GenBank/DDBJ whole genome shotgun (WGS) entry which is preliminary data.</text>
</comment>
<proteinExistence type="predicted"/>
<dbReference type="InterPro" id="IPR027417">
    <property type="entry name" value="P-loop_NTPase"/>
</dbReference>
<dbReference type="PANTHER" id="PTHR42788">
    <property type="entry name" value="TAURINE IMPORT ATP-BINDING PROTEIN-RELATED"/>
    <property type="match status" value="1"/>
</dbReference>
<dbReference type="PROSITE" id="PS00211">
    <property type="entry name" value="ABC_TRANSPORTER_1"/>
    <property type="match status" value="1"/>
</dbReference>
<reference evidence="5" key="1">
    <citation type="submission" date="2019-04" db="EMBL/GenBank/DDBJ databases">
        <title>Evolution of Biomass-Degrading Anaerobic Consortia Revealed by Metagenomics.</title>
        <authorList>
            <person name="Peng X."/>
        </authorList>
    </citation>
    <scope>NUCLEOTIDE SEQUENCE</scope>
    <source>
        <strain evidence="5">SIG551</strain>
    </source>
</reference>
<dbReference type="PANTHER" id="PTHR42788:SF13">
    <property type="entry name" value="ALIPHATIC SULFONATES IMPORT ATP-BINDING PROTEIN SSUB"/>
    <property type="match status" value="1"/>
</dbReference>
<evidence type="ECO:0000313" key="6">
    <source>
        <dbReference type="Proteomes" id="UP000754750"/>
    </source>
</evidence>
<gene>
    <name evidence="5" type="ORF">E7512_05095</name>
</gene>
<dbReference type="GO" id="GO:0016887">
    <property type="term" value="F:ATP hydrolysis activity"/>
    <property type="evidence" value="ECO:0007669"/>
    <property type="project" value="InterPro"/>
</dbReference>
<evidence type="ECO:0000256" key="2">
    <source>
        <dbReference type="ARBA" id="ARBA00022741"/>
    </source>
</evidence>
<feature type="domain" description="ABC transporter" evidence="4">
    <location>
        <begin position="9"/>
        <end position="230"/>
    </location>
</feature>
<dbReference type="AlphaFoldDB" id="A0A928KU31"/>
<sequence length="247" mass="27542">MGVLTIAGAKVENLYKSFQVAGKELPVLRNLTAEFPEQSITVILGRSGCGKTTLLRILAGFEPHNGGEVLTPAKEKIGMVFQEPRLMPWLTVWKNITFGVPKDRLDPAAVDRLLKMTGLTGFEKAYPSQLSGGMQQRAALARALAYDPELILMDEPFAALDHFTREAMQNELIQIFSQQKKSIIFVTHSVDEALLIGQKILVLNPGGAAQEFFLSQYTYPRDLLSDEMIERKKEILGAIQLKKEHMQ</sequence>
<dbReference type="Gene3D" id="3.40.50.300">
    <property type="entry name" value="P-loop containing nucleotide triphosphate hydrolases"/>
    <property type="match status" value="1"/>
</dbReference>
<evidence type="ECO:0000256" key="3">
    <source>
        <dbReference type="ARBA" id="ARBA00022840"/>
    </source>
</evidence>
<evidence type="ECO:0000256" key="1">
    <source>
        <dbReference type="ARBA" id="ARBA00022448"/>
    </source>
</evidence>
<dbReference type="GO" id="GO:0005524">
    <property type="term" value="F:ATP binding"/>
    <property type="evidence" value="ECO:0007669"/>
    <property type="project" value="UniProtKB-KW"/>
</dbReference>
<dbReference type="SUPFAM" id="SSF52540">
    <property type="entry name" value="P-loop containing nucleoside triphosphate hydrolases"/>
    <property type="match status" value="1"/>
</dbReference>